<feature type="compositionally biased region" description="Basic and acidic residues" evidence="5">
    <location>
        <begin position="166"/>
        <end position="184"/>
    </location>
</feature>
<dbReference type="SUPFAM" id="SSF74653">
    <property type="entry name" value="TolA/TonB C-terminal domain"/>
    <property type="match status" value="1"/>
</dbReference>
<dbReference type="GO" id="GO:0055085">
    <property type="term" value="P:transmembrane transport"/>
    <property type="evidence" value="ECO:0007669"/>
    <property type="project" value="InterPro"/>
</dbReference>
<feature type="region of interest" description="Disordered" evidence="5">
    <location>
        <begin position="56"/>
        <end position="133"/>
    </location>
</feature>
<dbReference type="Pfam" id="PF13103">
    <property type="entry name" value="TonB_2"/>
    <property type="match status" value="1"/>
</dbReference>
<protein>
    <recommendedName>
        <fullName evidence="6">TonB C-terminal domain-containing protein</fullName>
    </recommendedName>
</protein>
<feature type="compositionally biased region" description="Pro residues" evidence="5">
    <location>
        <begin position="71"/>
        <end position="82"/>
    </location>
</feature>
<organism evidence="7 8">
    <name type="scientific">Inquilinus limosus</name>
    <dbReference type="NCBI Taxonomy" id="171674"/>
    <lineage>
        <taxon>Bacteria</taxon>
        <taxon>Pseudomonadati</taxon>
        <taxon>Pseudomonadota</taxon>
        <taxon>Alphaproteobacteria</taxon>
        <taxon>Rhodospirillales</taxon>
        <taxon>Rhodospirillaceae</taxon>
        <taxon>Inquilinus</taxon>
    </lineage>
</organism>
<comment type="caution">
    <text evidence="7">The sequence shown here is derived from an EMBL/GenBank/DDBJ whole genome shotgun (WGS) entry which is preliminary data.</text>
</comment>
<feature type="compositionally biased region" description="Pro residues" evidence="5">
    <location>
        <begin position="156"/>
        <end position="165"/>
    </location>
</feature>
<keyword evidence="4" id="KW-0472">Membrane</keyword>
<dbReference type="OrthoDB" id="9115347at2"/>
<dbReference type="PRINTS" id="PR01217">
    <property type="entry name" value="PRICHEXTENSN"/>
</dbReference>
<name>A0A211ZIW9_9PROT</name>
<feature type="domain" description="TonB C-terminal" evidence="6">
    <location>
        <begin position="214"/>
        <end position="301"/>
    </location>
</feature>
<evidence type="ECO:0000259" key="6">
    <source>
        <dbReference type="PROSITE" id="PS52015"/>
    </source>
</evidence>
<dbReference type="PROSITE" id="PS52015">
    <property type="entry name" value="TONB_CTD"/>
    <property type="match status" value="1"/>
</dbReference>
<feature type="compositionally biased region" description="Pro residues" evidence="5">
    <location>
        <begin position="193"/>
        <end position="204"/>
    </location>
</feature>
<dbReference type="Proteomes" id="UP000196655">
    <property type="component" value="Unassembled WGS sequence"/>
</dbReference>
<accession>A0A211ZIW9</accession>
<dbReference type="GO" id="GO:0016020">
    <property type="term" value="C:membrane"/>
    <property type="evidence" value="ECO:0007669"/>
    <property type="project" value="UniProtKB-SubCell"/>
</dbReference>
<evidence type="ECO:0000256" key="2">
    <source>
        <dbReference type="ARBA" id="ARBA00022692"/>
    </source>
</evidence>
<dbReference type="InterPro" id="IPR037682">
    <property type="entry name" value="TonB_C"/>
</dbReference>
<dbReference type="InterPro" id="IPR006260">
    <property type="entry name" value="TonB/TolA_C"/>
</dbReference>
<evidence type="ECO:0000256" key="3">
    <source>
        <dbReference type="ARBA" id="ARBA00022989"/>
    </source>
</evidence>
<keyword evidence="2" id="KW-0812">Transmembrane</keyword>
<dbReference type="NCBIfam" id="TIGR01352">
    <property type="entry name" value="tonB_Cterm"/>
    <property type="match status" value="1"/>
</dbReference>
<feature type="region of interest" description="Disordered" evidence="5">
    <location>
        <begin position="149"/>
        <end position="212"/>
    </location>
</feature>
<evidence type="ECO:0000256" key="5">
    <source>
        <dbReference type="SAM" id="MobiDB-lite"/>
    </source>
</evidence>
<evidence type="ECO:0000313" key="8">
    <source>
        <dbReference type="Proteomes" id="UP000196655"/>
    </source>
</evidence>
<sequence length="301" mass="31850">MTRLRLSGRGVAYAASALIHGGVVWALLPSLTGSAAPTPAETPMAIEMPSFAGTSEAVDATEPVETAQAEPVPPTETVPPEPVQTVPPDTVQDQPVEAVTEEPPPPAETPETETAEIQPPEAAPEEPPPELVTTTGETEAVVAAVPETVQAAEPEIVPPPAVRPKPPAERRPQRQPPRRIERPVETPTQTAALPPPRAEPPPPAAASAASSQAKAAYENKLMRYIQSRLNRAGIRVRQNTTITIRFILHPDGEIENPVIVASSQSEGVDDNVLRVLGRLSAPEPPEGFATQITAPFVIEAR</sequence>
<dbReference type="Gene3D" id="3.30.1150.10">
    <property type="match status" value="1"/>
</dbReference>
<comment type="subcellular location">
    <subcellularLocation>
        <location evidence="1">Membrane</location>
        <topology evidence="1">Single-pass membrane protein</topology>
    </subcellularLocation>
</comment>
<gene>
    <name evidence="7" type="ORF">BWR60_20775</name>
</gene>
<reference evidence="8" key="1">
    <citation type="submission" date="2017-05" db="EMBL/GenBank/DDBJ databases">
        <authorList>
            <person name="Macchi M."/>
            <person name="Festa S."/>
            <person name="Coppotelli B.M."/>
            <person name="Morelli I.S."/>
        </authorList>
    </citation>
    <scope>NUCLEOTIDE SEQUENCE [LARGE SCALE GENOMIC DNA]</scope>
    <source>
        <strain evidence="8">I</strain>
    </source>
</reference>
<dbReference type="AlphaFoldDB" id="A0A211ZIW9"/>
<evidence type="ECO:0000256" key="1">
    <source>
        <dbReference type="ARBA" id="ARBA00004167"/>
    </source>
</evidence>
<keyword evidence="8" id="KW-1185">Reference proteome</keyword>
<feature type="compositionally biased region" description="Low complexity" evidence="5">
    <location>
        <begin position="83"/>
        <end position="98"/>
    </location>
</feature>
<keyword evidence="3" id="KW-1133">Transmembrane helix</keyword>
<evidence type="ECO:0000256" key="4">
    <source>
        <dbReference type="ARBA" id="ARBA00023136"/>
    </source>
</evidence>
<proteinExistence type="predicted"/>
<dbReference type="EMBL" id="NHON01000041">
    <property type="protein sequence ID" value="OWJ65222.1"/>
    <property type="molecule type" value="Genomic_DNA"/>
</dbReference>
<evidence type="ECO:0000313" key="7">
    <source>
        <dbReference type="EMBL" id="OWJ65222.1"/>
    </source>
</evidence>
<dbReference type="RefSeq" id="WP_088152925.1">
    <property type="nucleotide sequence ID" value="NZ_NHON01000041.1"/>
</dbReference>